<feature type="domain" description="YdbS-like PH" evidence="2">
    <location>
        <begin position="81"/>
        <end position="144"/>
    </location>
</feature>
<name>A0ABW4B0S1_9GAMM</name>
<dbReference type="RefSeq" id="WP_377366276.1">
    <property type="nucleotide sequence ID" value="NZ_JBHTMN010000007.1"/>
</dbReference>
<keyword evidence="1" id="KW-0472">Membrane</keyword>
<organism evidence="3 4">
    <name type="scientific">Rhodanobacter aciditrophus</name>
    <dbReference type="NCBI Taxonomy" id="1623218"/>
    <lineage>
        <taxon>Bacteria</taxon>
        <taxon>Pseudomonadati</taxon>
        <taxon>Pseudomonadota</taxon>
        <taxon>Gammaproteobacteria</taxon>
        <taxon>Lysobacterales</taxon>
        <taxon>Rhodanobacteraceae</taxon>
        <taxon>Rhodanobacter</taxon>
    </lineage>
</organism>
<keyword evidence="1" id="KW-1133">Transmembrane helix</keyword>
<dbReference type="Pfam" id="PF03703">
    <property type="entry name" value="bPH_2"/>
    <property type="match status" value="1"/>
</dbReference>
<gene>
    <name evidence="3" type="ORF">ACFQ45_06970</name>
</gene>
<protein>
    <submittedName>
        <fullName evidence="3">PH domain-containing protein</fullName>
    </submittedName>
</protein>
<keyword evidence="1" id="KW-0812">Transmembrane</keyword>
<accession>A0ABW4B0S1</accession>
<dbReference type="EMBL" id="JBHTMN010000007">
    <property type="protein sequence ID" value="MFD1383101.1"/>
    <property type="molecule type" value="Genomic_DNA"/>
</dbReference>
<reference evidence="4" key="1">
    <citation type="journal article" date="2019" name="Int. J. Syst. Evol. Microbiol.">
        <title>The Global Catalogue of Microorganisms (GCM) 10K type strain sequencing project: providing services to taxonomists for standard genome sequencing and annotation.</title>
        <authorList>
            <consortium name="The Broad Institute Genomics Platform"/>
            <consortium name="The Broad Institute Genome Sequencing Center for Infectious Disease"/>
            <person name="Wu L."/>
            <person name="Ma J."/>
        </authorList>
    </citation>
    <scope>NUCLEOTIDE SEQUENCE [LARGE SCALE GENOMIC DNA]</scope>
    <source>
        <strain evidence="4">JCM 30774</strain>
    </source>
</reference>
<evidence type="ECO:0000256" key="1">
    <source>
        <dbReference type="SAM" id="Phobius"/>
    </source>
</evidence>
<dbReference type="Proteomes" id="UP001597059">
    <property type="component" value="Unassembled WGS sequence"/>
</dbReference>
<evidence type="ECO:0000313" key="3">
    <source>
        <dbReference type="EMBL" id="MFD1383101.1"/>
    </source>
</evidence>
<keyword evidence="4" id="KW-1185">Reference proteome</keyword>
<sequence>MECKTDLKYLKTSKIPRAIEALLELIIQLAGISIVYLSFKYLLWLTDASDNSQDILISMLLLPSLYILKDVYKIAEPFTVKIEMHHNRVASHRGFATRTEDVLEFIHSENQEKTTTPFGRLFGYATIRLYSPGGYIELPYVCHPKDVEDHITFAKEQNKKA</sequence>
<evidence type="ECO:0000313" key="4">
    <source>
        <dbReference type="Proteomes" id="UP001597059"/>
    </source>
</evidence>
<dbReference type="InterPro" id="IPR005182">
    <property type="entry name" value="YdbS-like_PH"/>
</dbReference>
<proteinExistence type="predicted"/>
<comment type="caution">
    <text evidence="3">The sequence shown here is derived from an EMBL/GenBank/DDBJ whole genome shotgun (WGS) entry which is preliminary data.</text>
</comment>
<evidence type="ECO:0000259" key="2">
    <source>
        <dbReference type="Pfam" id="PF03703"/>
    </source>
</evidence>
<feature type="transmembrane region" description="Helical" evidence="1">
    <location>
        <begin position="21"/>
        <end position="43"/>
    </location>
</feature>